<feature type="transmembrane region" description="Helical" evidence="7">
    <location>
        <begin position="391"/>
        <end position="415"/>
    </location>
</feature>
<gene>
    <name evidence="10" type="ORF">Scaly_0555700</name>
</gene>
<comment type="caution">
    <text evidence="10">The sequence shown here is derived from an EMBL/GenBank/DDBJ whole genome shotgun (WGS) entry which is preliminary data.</text>
</comment>
<feature type="transmembrane region" description="Helical" evidence="7">
    <location>
        <begin position="168"/>
        <end position="188"/>
    </location>
</feature>
<evidence type="ECO:0000256" key="3">
    <source>
        <dbReference type="ARBA" id="ARBA00022970"/>
    </source>
</evidence>
<dbReference type="Pfam" id="PF01490">
    <property type="entry name" value="Aa_trans"/>
    <property type="match status" value="1"/>
</dbReference>
<feature type="compositionally biased region" description="Polar residues" evidence="6">
    <location>
        <begin position="1"/>
        <end position="12"/>
    </location>
</feature>
<evidence type="ECO:0000256" key="4">
    <source>
        <dbReference type="ARBA" id="ARBA00022989"/>
    </source>
</evidence>
<dbReference type="InterPro" id="IPR044253">
    <property type="entry name" value="WCRKC1/2"/>
</dbReference>
<dbReference type="Gene3D" id="3.40.30.10">
    <property type="entry name" value="Glutaredoxin"/>
    <property type="match status" value="1"/>
</dbReference>
<dbReference type="PANTHER" id="PTHR47192:SF4">
    <property type="entry name" value="THIOREDOXIN-LIKE 3-2, CHLOROPLASTIC"/>
    <property type="match status" value="1"/>
</dbReference>
<keyword evidence="4 7" id="KW-1133">Transmembrane helix</keyword>
<evidence type="ECO:0000313" key="10">
    <source>
        <dbReference type="EMBL" id="KAL0382684.1"/>
    </source>
</evidence>
<comment type="subcellular location">
    <subcellularLocation>
        <location evidence="1">Membrane</location>
    </subcellularLocation>
</comment>
<reference evidence="10" key="1">
    <citation type="submission" date="2020-06" db="EMBL/GenBank/DDBJ databases">
        <authorList>
            <person name="Li T."/>
            <person name="Hu X."/>
            <person name="Zhang T."/>
            <person name="Song X."/>
            <person name="Zhang H."/>
            <person name="Dai N."/>
            <person name="Sheng W."/>
            <person name="Hou X."/>
            <person name="Wei L."/>
        </authorList>
    </citation>
    <scope>NUCLEOTIDE SEQUENCE</scope>
    <source>
        <strain evidence="10">KEN8</strain>
        <tissue evidence="10">Leaf</tissue>
    </source>
</reference>
<keyword evidence="5 7" id="KW-0472">Membrane</keyword>
<dbReference type="Pfam" id="PF00085">
    <property type="entry name" value="Thioredoxin"/>
    <property type="match status" value="1"/>
</dbReference>
<feature type="transmembrane region" description="Helical" evidence="7">
    <location>
        <begin position="348"/>
        <end position="371"/>
    </location>
</feature>
<feature type="domain" description="Amino acid transporter transmembrane" evidence="9">
    <location>
        <begin position="148"/>
        <end position="424"/>
    </location>
</feature>
<evidence type="ECO:0000259" key="8">
    <source>
        <dbReference type="Pfam" id="PF00085"/>
    </source>
</evidence>
<keyword evidence="3" id="KW-0813">Transport</keyword>
<dbReference type="GO" id="GO:0006865">
    <property type="term" value="P:amino acid transport"/>
    <property type="evidence" value="ECO:0007669"/>
    <property type="project" value="UniProtKB-KW"/>
</dbReference>
<protein>
    <submittedName>
        <fullName evidence="10">Amino acid transporter AVT1C</fullName>
    </submittedName>
</protein>
<feature type="region of interest" description="Disordered" evidence="6">
    <location>
        <begin position="1"/>
        <end position="62"/>
    </location>
</feature>
<accession>A0AAW2RRE8</accession>
<dbReference type="InterPro" id="IPR013766">
    <property type="entry name" value="Thioredoxin_domain"/>
</dbReference>
<dbReference type="GO" id="GO:0016020">
    <property type="term" value="C:membrane"/>
    <property type="evidence" value="ECO:0007669"/>
    <property type="project" value="UniProtKB-SubCell"/>
</dbReference>
<dbReference type="SUPFAM" id="SSF52833">
    <property type="entry name" value="Thioredoxin-like"/>
    <property type="match status" value="1"/>
</dbReference>
<feature type="compositionally biased region" description="Acidic residues" evidence="6">
    <location>
        <begin position="14"/>
        <end position="31"/>
    </location>
</feature>
<feature type="transmembrane region" description="Helical" evidence="7">
    <location>
        <begin position="273"/>
        <end position="295"/>
    </location>
</feature>
<dbReference type="EMBL" id="JACGWM010000003">
    <property type="protein sequence ID" value="KAL0382684.1"/>
    <property type="molecule type" value="Genomic_DNA"/>
</dbReference>
<feature type="compositionally biased region" description="Polar residues" evidence="6">
    <location>
        <begin position="32"/>
        <end position="62"/>
    </location>
</feature>
<dbReference type="CDD" id="cd02947">
    <property type="entry name" value="TRX_family"/>
    <property type="match status" value="1"/>
</dbReference>
<dbReference type="InterPro" id="IPR036249">
    <property type="entry name" value="Thioredoxin-like_sf"/>
</dbReference>
<feature type="domain" description="Thioredoxin" evidence="8">
    <location>
        <begin position="599"/>
        <end position="665"/>
    </location>
</feature>
<dbReference type="GO" id="GO:0009570">
    <property type="term" value="C:chloroplast stroma"/>
    <property type="evidence" value="ECO:0007669"/>
    <property type="project" value="InterPro"/>
</dbReference>
<reference evidence="10" key="2">
    <citation type="journal article" date="2024" name="Plant">
        <title>Genomic evolution and insights into agronomic trait innovations of Sesamum species.</title>
        <authorList>
            <person name="Miao H."/>
            <person name="Wang L."/>
            <person name="Qu L."/>
            <person name="Liu H."/>
            <person name="Sun Y."/>
            <person name="Le M."/>
            <person name="Wang Q."/>
            <person name="Wei S."/>
            <person name="Zheng Y."/>
            <person name="Lin W."/>
            <person name="Duan Y."/>
            <person name="Cao H."/>
            <person name="Xiong S."/>
            <person name="Wang X."/>
            <person name="Wei L."/>
            <person name="Li C."/>
            <person name="Ma Q."/>
            <person name="Ju M."/>
            <person name="Zhao R."/>
            <person name="Li G."/>
            <person name="Mu C."/>
            <person name="Tian Q."/>
            <person name="Mei H."/>
            <person name="Zhang T."/>
            <person name="Gao T."/>
            <person name="Zhang H."/>
        </authorList>
    </citation>
    <scope>NUCLEOTIDE SEQUENCE</scope>
    <source>
        <strain evidence="10">KEN8</strain>
    </source>
</reference>
<keyword evidence="2 7" id="KW-0812">Transmembrane</keyword>
<evidence type="ECO:0000256" key="7">
    <source>
        <dbReference type="SAM" id="Phobius"/>
    </source>
</evidence>
<dbReference type="InterPro" id="IPR013057">
    <property type="entry name" value="AA_transpt_TM"/>
</dbReference>
<evidence type="ECO:0000256" key="1">
    <source>
        <dbReference type="ARBA" id="ARBA00004370"/>
    </source>
</evidence>
<evidence type="ECO:0000259" key="9">
    <source>
        <dbReference type="Pfam" id="PF01490"/>
    </source>
</evidence>
<name>A0AAW2RRE8_9LAMI</name>
<proteinExistence type="predicted"/>
<dbReference type="PANTHER" id="PTHR47192">
    <property type="entry name" value="THIOREDOXIN-LIKE 3-2, CHLOROPLASTIC"/>
    <property type="match status" value="1"/>
</dbReference>
<sequence>MMKNSVSDQSFYIESEEEDEEKVYDKDEDQAGNDSDSSHYSTDNDNENRQQSKPNSLNPSWPQSYRQSIDLYSSVPSPSLNFLGTPTLSRLSSSLLSSSLTRRHTPEILPSLSKPLIPPIEDENLKKTQLTFSAASYSIKEAQFEESMNVLCGVGILSTPYAVKEGGWLGLSILLTFAVLSYYTGILLRSCLDSQPGLETYPDIGQAAFGTTGRVAISACCVEYIILESDNLSSLFPNAHLNFGAFELNSHHLFAVMTALAVLPTVWLRDMSVLSYISAGGVVASILVVACLFWVGLVDQVGFQTKGTALNLSTLPVAIGLYGYCYSGHAIFPNIYTSMAKPSQYPAVLLTSFAIAPMYAAVAVLGYMMFGESTQSQFTLNMPQDLVASKIALWTTVGLVMALIGSLLTMLVTLISMRMLLEHLKGENKCTPGIDVHIGDWSWRSVVGFRNNSRIPLSYNAYCSIHSKRKAFFNCRSNFNSWSSFRGIKGRRFGLCSTYNEAGSITQPGLENMPLSVELEPISSESQFDRVVAEAQQLEESVVVLCGNVVKAKVREKMKREFHCFESVTKLSLNKGNIMSKVERIDMNPVFVLKLQGGDWMASWCRKCIYLKPKLEKLAADYYPRIRFYSVDVNNVPHKLVVRAGVTLWRDGKKQAEVIGGHKAYLVVNDVREMIENEDGV</sequence>
<evidence type="ECO:0000256" key="5">
    <source>
        <dbReference type="ARBA" id="ARBA00023136"/>
    </source>
</evidence>
<dbReference type="AlphaFoldDB" id="A0AAW2RRE8"/>
<organism evidence="10">
    <name type="scientific">Sesamum calycinum</name>
    <dbReference type="NCBI Taxonomy" id="2727403"/>
    <lineage>
        <taxon>Eukaryota</taxon>
        <taxon>Viridiplantae</taxon>
        <taxon>Streptophyta</taxon>
        <taxon>Embryophyta</taxon>
        <taxon>Tracheophyta</taxon>
        <taxon>Spermatophyta</taxon>
        <taxon>Magnoliopsida</taxon>
        <taxon>eudicotyledons</taxon>
        <taxon>Gunneridae</taxon>
        <taxon>Pentapetalae</taxon>
        <taxon>asterids</taxon>
        <taxon>lamiids</taxon>
        <taxon>Lamiales</taxon>
        <taxon>Pedaliaceae</taxon>
        <taxon>Sesamum</taxon>
    </lineage>
</organism>
<keyword evidence="3" id="KW-0029">Amino-acid transport</keyword>
<feature type="transmembrane region" description="Helical" evidence="7">
    <location>
        <begin position="315"/>
        <end position="336"/>
    </location>
</feature>
<evidence type="ECO:0000256" key="6">
    <source>
        <dbReference type="SAM" id="MobiDB-lite"/>
    </source>
</evidence>
<evidence type="ECO:0000256" key="2">
    <source>
        <dbReference type="ARBA" id="ARBA00022692"/>
    </source>
</evidence>